<dbReference type="GO" id="GO:0015450">
    <property type="term" value="F:protein-transporting ATPase activity"/>
    <property type="evidence" value="ECO:0007669"/>
    <property type="project" value="UniProtKB-UniRule"/>
</dbReference>
<keyword evidence="7 9" id="KW-0811">Translocation</keyword>
<evidence type="ECO:0000256" key="7">
    <source>
        <dbReference type="ARBA" id="ARBA00023010"/>
    </source>
</evidence>
<dbReference type="PRINTS" id="PR01651">
    <property type="entry name" value="SECGEXPORT"/>
</dbReference>
<dbReference type="AlphaFoldDB" id="A0A0G0ARD3"/>
<evidence type="ECO:0000256" key="8">
    <source>
        <dbReference type="ARBA" id="ARBA00023136"/>
    </source>
</evidence>
<evidence type="ECO:0000256" key="5">
    <source>
        <dbReference type="ARBA" id="ARBA00022927"/>
    </source>
</evidence>
<dbReference type="InterPro" id="IPR004692">
    <property type="entry name" value="SecG"/>
</dbReference>
<organism evidence="10 11">
    <name type="scientific">Candidatus Magasanikbacteria bacterium GW2011_GWC2_34_16</name>
    <dbReference type="NCBI Taxonomy" id="1619045"/>
    <lineage>
        <taxon>Bacteria</taxon>
        <taxon>Candidatus Magasanikiibacteriota</taxon>
    </lineage>
</organism>
<dbReference type="Proteomes" id="UP000034927">
    <property type="component" value="Unassembled WGS sequence"/>
</dbReference>
<keyword evidence="8 9" id="KW-0472">Membrane</keyword>
<proteinExistence type="inferred from homology"/>
<evidence type="ECO:0000256" key="2">
    <source>
        <dbReference type="ARBA" id="ARBA00008445"/>
    </source>
</evidence>
<accession>A0A0G0ARD3</accession>
<dbReference type="Pfam" id="PF03840">
    <property type="entry name" value="SecG"/>
    <property type="match status" value="1"/>
</dbReference>
<dbReference type="NCBIfam" id="TIGR00810">
    <property type="entry name" value="secG"/>
    <property type="match status" value="1"/>
</dbReference>
<keyword evidence="5 9" id="KW-0653">Protein transport</keyword>
<evidence type="ECO:0000313" key="10">
    <source>
        <dbReference type="EMBL" id="KKP59439.1"/>
    </source>
</evidence>
<reference evidence="10 11" key="1">
    <citation type="journal article" date="2015" name="Nature">
        <title>rRNA introns, odd ribosomes, and small enigmatic genomes across a large radiation of phyla.</title>
        <authorList>
            <person name="Brown C.T."/>
            <person name="Hug L.A."/>
            <person name="Thomas B.C."/>
            <person name="Sharon I."/>
            <person name="Castelle C.J."/>
            <person name="Singh A."/>
            <person name="Wilkins M.J."/>
            <person name="Williams K.H."/>
            <person name="Banfield J.F."/>
        </authorList>
    </citation>
    <scope>NUCLEOTIDE SEQUENCE [LARGE SCALE GENOMIC DNA]</scope>
</reference>
<comment type="subcellular location">
    <subcellularLocation>
        <location evidence="9">Cell membrane</location>
        <topology evidence="9">Multi-pass membrane protein</topology>
    </subcellularLocation>
    <subcellularLocation>
        <location evidence="1">Membrane</location>
        <topology evidence="1">Multi-pass membrane protein</topology>
    </subcellularLocation>
</comment>
<evidence type="ECO:0000256" key="3">
    <source>
        <dbReference type="ARBA" id="ARBA00022448"/>
    </source>
</evidence>
<evidence type="ECO:0000256" key="6">
    <source>
        <dbReference type="ARBA" id="ARBA00022989"/>
    </source>
</evidence>
<comment type="function">
    <text evidence="9">Involved in protein export. Participates in an early event of protein translocation.</text>
</comment>
<feature type="transmembrane region" description="Helical" evidence="9">
    <location>
        <begin position="6"/>
        <end position="23"/>
    </location>
</feature>
<evidence type="ECO:0000313" key="11">
    <source>
        <dbReference type="Proteomes" id="UP000034927"/>
    </source>
</evidence>
<gene>
    <name evidence="10" type="ORF">UR53_C0002G0053</name>
</gene>
<protein>
    <recommendedName>
        <fullName evidence="9">Protein-export membrane protein SecG</fullName>
    </recommendedName>
</protein>
<sequence length="72" mass="7796">MQETVFNIIQLVLAIFLTILILLQQKGTGLSGVFGGSSNVYSTKRGVDKILHFATIITAIVFFGTALLRLAL</sequence>
<keyword evidence="4 9" id="KW-0812">Transmembrane</keyword>
<comment type="similarity">
    <text evidence="2 9">Belongs to the SecG family.</text>
</comment>
<keyword evidence="6 9" id="KW-1133">Transmembrane helix</keyword>
<keyword evidence="9" id="KW-1003">Cell membrane</keyword>
<feature type="transmembrane region" description="Helical" evidence="9">
    <location>
        <begin position="50"/>
        <end position="71"/>
    </location>
</feature>
<evidence type="ECO:0000256" key="1">
    <source>
        <dbReference type="ARBA" id="ARBA00004141"/>
    </source>
</evidence>
<name>A0A0G0ARD3_9BACT</name>
<dbReference type="GO" id="GO:0009306">
    <property type="term" value="P:protein secretion"/>
    <property type="evidence" value="ECO:0007669"/>
    <property type="project" value="UniProtKB-UniRule"/>
</dbReference>
<comment type="caution">
    <text evidence="10">The sequence shown here is derived from an EMBL/GenBank/DDBJ whole genome shotgun (WGS) entry which is preliminary data.</text>
</comment>
<keyword evidence="3 9" id="KW-0813">Transport</keyword>
<evidence type="ECO:0000256" key="4">
    <source>
        <dbReference type="ARBA" id="ARBA00022692"/>
    </source>
</evidence>
<dbReference type="GO" id="GO:0005886">
    <property type="term" value="C:plasma membrane"/>
    <property type="evidence" value="ECO:0007669"/>
    <property type="project" value="UniProtKB-SubCell"/>
</dbReference>
<evidence type="ECO:0000256" key="9">
    <source>
        <dbReference type="RuleBase" id="RU365087"/>
    </source>
</evidence>
<dbReference type="EMBL" id="LBPO01000002">
    <property type="protein sequence ID" value="KKP59439.1"/>
    <property type="molecule type" value="Genomic_DNA"/>
</dbReference>